<feature type="transmembrane region" description="Helical" evidence="7">
    <location>
        <begin position="327"/>
        <end position="345"/>
    </location>
</feature>
<dbReference type="Proteomes" id="UP000541109">
    <property type="component" value="Unassembled WGS sequence"/>
</dbReference>
<evidence type="ECO:0000256" key="5">
    <source>
        <dbReference type="ARBA" id="ARBA00022989"/>
    </source>
</evidence>
<gene>
    <name evidence="9" type="ORF">H2509_08400</name>
</gene>
<evidence type="ECO:0000256" key="6">
    <source>
        <dbReference type="ARBA" id="ARBA00023136"/>
    </source>
</evidence>
<evidence type="ECO:0000256" key="4">
    <source>
        <dbReference type="ARBA" id="ARBA00022692"/>
    </source>
</evidence>
<sequence>MTNATEHAGFEKDFARAERRERLFARIHRSARWFDALGLAFVTPLLKMAAGDNPREQLGELKRVLVIPLIGIALFLTAWAWLAPKVETSLGAIPGPVQVFEQAVNLWDDHKAERASAAAFYERQEARNAKLEAEGKSDRIKWRSYTGKPTFLDQIATSLLTVGLGFLIATLVAVPVGIACGLSKTVNGAVNPLIQIFKPVSPLAWLPIVTMIVSALYLDPSEELPKSLVISAVTVTLCSLWPTLINTALGVASIDKDLVNVGRVLQLSTPVTIRKLVLPSALPLIFTGLRLSLGVGWMVLIAAEMLAQNPGLGKFVWDEFQNGSSQSLARIMVAVIAIGLIGFMLDRIMYALQSAFTFSASR</sequence>
<evidence type="ECO:0000256" key="3">
    <source>
        <dbReference type="ARBA" id="ARBA00022475"/>
    </source>
</evidence>
<dbReference type="EMBL" id="JACFXV010000048">
    <property type="protein sequence ID" value="MBA5777144.1"/>
    <property type="molecule type" value="Genomic_DNA"/>
</dbReference>
<feature type="transmembrane region" description="Helical" evidence="7">
    <location>
        <begin position="64"/>
        <end position="82"/>
    </location>
</feature>
<feature type="transmembrane region" description="Helical" evidence="7">
    <location>
        <begin position="155"/>
        <end position="179"/>
    </location>
</feature>
<keyword evidence="2 7" id="KW-0813">Transport</keyword>
<dbReference type="PANTHER" id="PTHR30151:SF7">
    <property type="entry name" value="NITRATE IMPORT PERMEASE PROTEIN NRTB"/>
    <property type="match status" value="1"/>
</dbReference>
<organism evidence="9 10">
    <name type="scientific">Stappia albiluteola</name>
    <dbReference type="NCBI Taxonomy" id="2758565"/>
    <lineage>
        <taxon>Bacteria</taxon>
        <taxon>Pseudomonadati</taxon>
        <taxon>Pseudomonadota</taxon>
        <taxon>Alphaproteobacteria</taxon>
        <taxon>Hyphomicrobiales</taxon>
        <taxon>Stappiaceae</taxon>
        <taxon>Stappia</taxon>
    </lineage>
</organism>
<feature type="transmembrane region" description="Helical" evidence="7">
    <location>
        <begin position="230"/>
        <end position="255"/>
    </location>
</feature>
<dbReference type="InterPro" id="IPR000515">
    <property type="entry name" value="MetI-like"/>
</dbReference>
<name>A0A839ADV8_9HYPH</name>
<dbReference type="GO" id="GO:0055085">
    <property type="term" value="P:transmembrane transport"/>
    <property type="evidence" value="ECO:0007669"/>
    <property type="project" value="InterPro"/>
</dbReference>
<evidence type="ECO:0000313" key="9">
    <source>
        <dbReference type="EMBL" id="MBA5777144.1"/>
    </source>
</evidence>
<comment type="subcellular location">
    <subcellularLocation>
        <location evidence="1 7">Cell membrane</location>
        <topology evidence="1 7">Multi-pass membrane protein</topology>
    </subcellularLocation>
</comment>
<evidence type="ECO:0000256" key="1">
    <source>
        <dbReference type="ARBA" id="ARBA00004651"/>
    </source>
</evidence>
<feature type="transmembrane region" description="Helical" evidence="7">
    <location>
        <begin position="200"/>
        <end position="218"/>
    </location>
</feature>
<feature type="domain" description="ABC transmembrane type-1" evidence="8">
    <location>
        <begin position="155"/>
        <end position="349"/>
    </location>
</feature>
<evidence type="ECO:0000256" key="7">
    <source>
        <dbReference type="RuleBase" id="RU363032"/>
    </source>
</evidence>
<feature type="transmembrane region" description="Helical" evidence="7">
    <location>
        <begin position="276"/>
        <end position="307"/>
    </location>
</feature>
<comment type="caution">
    <text evidence="9">The sequence shown here is derived from an EMBL/GenBank/DDBJ whole genome shotgun (WGS) entry which is preliminary data.</text>
</comment>
<keyword evidence="6 7" id="KW-0472">Membrane</keyword>
<dbReference type="PANTHER" id="PTHR30151">
    <property type="entry name" value="ALKANE SULFONATE ABC TRANSPORTER-RELATED, MEMBRANE SUBUNIT"/>
    <property type="match status" value="1"/>
</dbReference>
<keyword evidence="3" id="KW-1003">Cell membrane</keyword>
<dbReference type="Pfam" id="PF00528">
    <property type="entry name" value="BPD_transp_1"/>
    <property type="match status" value="1"/>
</dbReference>
<dbReference type="CDD" id="cd06261">
    <property type="entry name" value="TM_PBP2"/>
    <property type="match status" value="1"/>
</dbReference>
<evidence type="ECO:0000313" key="10">
    <source>
        <dbReference type="Proteomes" id="UP000541109"/>
    </source>
</evidence>
<dbReference type="PROSITE" id="PS50928">
    <property type="entry name" value="ABC_TM1"/>
    <property type="match status" value="1"/>
</dbReference>
<dbReference type="SUPFAM" id="SSF161098">
    <property type="entry name" value="MetI-like"/>
    <property type="match status" value="1"/>
</dbReference>
<dbReference type="AlphaFoldDB" id="A0A839ADV8"/>
<keyword evidence="5 7" id="KW-1133">Transmembrane helix</keyword>
<dbReference type="RefSeq" id="WP_182164260.1">
    <property type="nucleotide sequence ID" value="NZ_JACFXV010000048.1"/>
</dbReference>
<proteinExistence type="inferred from homology"/>
<protein>
    <submittedName>
        <fullName evidence="9">ABC transporter permease</fullName>
    </submittedName>
</protein>
<keyword evidence="4 7" id="KW-0812">Transmembrane</keyword>
<dbReference type="InterPro" id="IPR035906">
    <property type="entry name" value="MetI-like_sf"/>
</dbReference>
<evidence type="ECO:0000259" key="8">
    <source>
        <dbReference type="PROSITE" id="PS50928"/>
    </source>
</evidence>
<accession>A0A839ADV8</accession>
<dbReference type="GO" id="GO:0005886">
    <property type="term" value="C:plasma membrane"/>
    <property type="evidence" value="ECO:0007669"/>
    <property type="project" value="UniProtKB-SubCell"/>
</dbReference>
<evidence type="ECO:0000256" key="2">
    <source>
        <dbReference type="ARBA" id="ARBA00022448"/>
    </source>
</evidence>
<comment type="similarity">
    <text evidence="7">Belongs to the binding-protein-dependent transport system permease family.</text>
</comment>
<reference evidence="9 10" key="1">
    <citation type="submission" date="2020-07" db="EMBL/GenBank/DDBJ databases">
        <title>Stappia sp., F7233, whole genome shotgun sequencing project.</title>
        <authorList>
            <person name="Jiang S."/>
            <person name="Liu Z.W."/>
            <person name="Du Z.J."/>
        </authorList>
    </citation>
    <scope>NUCLEOTIDE SEQUENCE [LARGE SCALE GENOMIC DNA]</scope>
    <source>
        <strain evidence="9 10">F7233</strain>
    </source>
</reference>
<keyword evidence="10" id="KW-1185">Reference proteome</keyword>
<dbReference type="Gene3D" id="1.10.3720.10">
    <property type="entry name" value="MetI-like"/>
    <property type="match status" value="1"/>
</dbReference>